<organism evidence="2 4">
    <name type="scientific">Dendrothele bispora (strain CBS 962.96)</name>
    <dbReference type="NCBI Taxonomy" id="1314807"/>
    <lineage>
        <taxon>Eukaryota</taxon>
        <taxon>Fungi</taxon>
        <taxon>Dikarya</taxon>
        <taxon>Basidiomycota</taxon>
        <taxon>Agaricomycotina</taxon>
        <taxon>Agaricomycetes</taxon>
        <taxon>Agaricomycetidae</taxon>
        <taxon>Agaricales</taxon>
        <taxon>Agaricales incertae sedis</taxon>
        <taxon>Dendrothele</taxon>
    </lineage>
</organism>
<sequence length="335" mass="36883">MSQNFSSEYAALRSKINVKVRCLSTYTDATLPVAERLMGVHDIMESVVKLGDHLDEFLSDTEMHDPVFRVRSANETLNRNHHTEHGPYHRDIKALTGAIHEERQRRSNTSAENQGNNPTGPENADADSMVVDDTNDNQSSSREGTVRQKVGRIPKTKRSASKHGGDRAKRARNNEVISSTEAATQYLTGNASVNIPFAFSDSVHTVNAAASAVENEATQELMLQAQSAVLDSSLGSVNEEALRRQESNLRAELHTLTHKIEFSMKMRDLLLKEHKAVLRCMDTRLSDNDSGDEGVRGVSKVAGKVKERDVVIVESCEPSGEGSSKDAEEKSVRDA</sequence>
<feature type="compositionally biased region" description="Polar residues" evidence="1">
    <location>
        <begin position="107"/>
        <end position="120"/>
    </location>
</feature>
<protein>
    <submittedName>
        <fullName evidence="2">Uncharacterized protein</fullName>
    </submittedName>
</protein>
<accession>A0A4S8KYY2</accession>
<dbReference type="AlphaFoldDB" id="A0A4S8KYY2"/>
<feature type="region of interest" description="Disordered" evidence="1">
    <location>
        <begin position="101"/>
        <end position="177"/>
    </location>
</feature>
<evidence type="ECO:0000313" key="3">
    <source>
        <dbReference type="EMBL" id="THU93963.1"/>
    </source>
</evidence>
<dbReference type="EMBL" id="ML179235">
    <property type="protein sequence ID" value="THU93963.1"/>
    <property type="molecule type" value="Genomic_DNA"/>
</dbReference>
<name>A0A4S8KYY2_DENBC</name>
<reference evidence="2 4" key="1">
    <citation type="journal article" date="2019" name="Nat. Ecol. Evol.">
        <title>Megaphylogeny resolves global patterns of mushroom evolution.</title>
        <authorList>
            <person name="Varga T."/>
            <person name="Krizsan K."/>
            <person name="Foldi C."/>
            <person name="Dima B."/>
            <person name="Sanchez-Garcia M."/>
            <person name="Sanchez-Ramirez S."/>
            <person name="Szollosi G.J."/>
            <person name="Szarkandi J.G."/>
            <person name="Papp V."/>
            <person name="Albert L."/>
            <person name="Andreopoulos W."/>
            <person name="Angelini C."/>
            <person name="Antonin V."/>
            <person name="Barry K.W."/>
            <person name="Bougher N.L."/>
            <person name="Buchanan P."/>
            <person name="Buyck B."/>
            <person name="Bense V."/>
            <person name="Catcheside P."/>
            <person name="Chovatia M."/>
            <person name="Cooper J."/>
            <person name="Damon W."/>
            <person name="Desjardin D."/>
            <person name="Finy P."/>
            <person name="Geml J."/>
            <person name="Haridas S."/>
            <person name="Hughes K."/>
            <person name="Justo A."/>
            <person name="Karasinski D."/>
            <person name="Kautmanova I."/>
            <person name="Kiss B."/>
            <person name="Kocsube S."/>
            <person name="Kotiranta H."/>
            <person name="LaButti K.M."/>
            <person name="Lechner B.E."/>
            <person name="Liimatainen K."/>
            <person name="Lipzen A."/>
            <person name="Lukacs Z."/>
            <person name="Mihaltcheva S."/>
            <person name="Morgado L.N."/>
            <person name="Niskanen T."/>
            <person name="Noordeloos M.E."/>
            <person name="Ohm R.A."/>
            <person name="Ortiz-Santana B."/>
            <person name="Ovrebo C."/>
            <person name="Racz N."/>
            <person name="Riley R."/>
            <person name="Savchenko A."/>
            <person name="Shiryaev A."/>
            <person name="Soop K."/>
            <person name="Spirin V."/>
            <person name="Szebenyi C."/>
            <person name="Tomsovsky M."/>
            <person name="Tulloss R.E."/>
            <person name="Uehling J."/>
            <person name="Grigoriev I.V."/>
            <person name="Vagvolgyi C."/>
            <person name="Papp T."/>
            <person name="Martin F.M."/>
            <person name="Miettinen O."/>
            <person name="Hibbett D.S."/>
            <person name="Nagy L.G."/>
        </authorList>
    </citation>
    <scope>NUCLEOTIDE SEQUENCE [LARGE SCALE GENOMIC DNA]</scope>
    <source>
        <strain evidence="2 4">CBS 962.96</strain>
    </source>
</reference>
<proteinExistence type="predicted"/>
<evidence type="ECO:0000256" key="1">
    <source>
        <dbReference type="SAM" id="MobiDB-lite"/>
    </source>
</evidence>
<feature type="compositionally biased region" description="Basic and acidic residues" evidence="1">
    <location>
        <begin position="323"/>
        <end position="335"/>
    </location>
</feature>
<evidence type="ECO:0000313" key="2">
    <source>
        <dbReference type="EMBL" id="THU81264.1"/>
    </source>
</evidence>
<evidence type="ECO:0000313" key="4">
    <source>
        <dbReference type="Proteomes" id="UP000297245"/>
    </source>
</evidence>
<dbReference type="Proteomes" id="UP000297245">
    <property type="component" value="Unassembled WGS sequence"/>
</dbReference>
<dbReference type="EMBL" id="ML179824">
    <property type="protein sequence ID" value="THU81264.1"/>
    <property type="molecule type" value="Genomic_DNA"/>
</dbReference>
<feature type="region of interest" description="Disordered" evidence="1">
    <location>
        <begin position="314"/>
        <end position="335"/>
    </location>
</feature>
<keyword evidence="4" id="KW-1185">Reference proteome</keyword>
<feature type="compositionally biased region" description="Basic residues" evidence="1">
    <location>
        <begin position="149"/>
        <end position="161"/>
    </location>
</feature>
<gene>
    <name evidence="3" type="ORF">K435DRAFT_861026</name>
    <name evidence="2" type="ORF">K435DRAFT_873511</name>
</gene>